<dbReference type="AlphaFoldDB" id="A0A0T7GU97"/>
<dbReference type="EMBL" id="CCRK01000008">
    <property type="protein sequence ID" value="CDZ50870.1"/>
    <property type="molecule type" value="Genomic_DNA"/>
</dbReference>
<dbReference type="CDD" id="cd22231">
    <property type="entry name" value="RHH_NikR_HicB-like"/>
    <property type="match status" value="1"/>
</dbReference>
<dbReference type="InterPro" id="IPR038296">
    <property type="entry name" value="ParD_sf"/>
</dbReference>
<dbReference type="SUPFAM" id="SSF47598">
    <property type="entry name" value="Ribbon-helix-helix"/>
    <property type="match status" value="1"/>
</dbReference>
<gene>
    <name evidence="2" type="ORF">NGAL_HAMBI1189_36710</name>
</gene>
<dbReference type="InterPro" id="IPR022789">
    <property type="entry name" value="ParD"/>
</dbReference>
<dbReference type="InterPro" id="IPR010985">
    <property type="entry name" value="Ribbon_hlx_hlx"/>
</dbReference>
<dbReference type="Proteomes" id="UP000039660">
    <property type="component" value="Unassembled WGS sequence"/>
</dbReference>
<dbReference type="GO" id="GO:0006355">
    <property type="term" value="P:regulation of DNA-templated transcription"/>
    <property type="evidence" value="ECO:0007669"/>
    <property type="project" value="InterPro"/>
</dbReference>
<evidence type="ECO:0000313" key="2">
    <source>
        <dbReference type="EMBL" id="CDZ50870.1"/>
    </source>
</evidence>
<proteinExistence type="predicted"/>
<sequence>MGEQKLSITLPDDMADAIKEWVESGRYSSTDDAMRAAVGALLREDEDQESRIEAIRERVRKSIDDPRPSLTGAEVRQHLDALYARHKS</sequence>
<keyword evidence="1" id="KW-1277">Toxin-antitoxin system</keyword>
<evidence type="ECO:0000313" key="3">
    <source>
        <dbReference type="Proteomes" id="UP000039660"/>
    </source>
</evidence>
<dbReference type="RefSeq" id="WP_046636603.1">
    <property type="nucleotide sequence ID" value="NZ_CCRK01000008.1"/>
</dbReference>
<evidence type="ECO:0000256" key="1">
    <source>
        <dbReference type="ARBA" id="ARBA00022649"/>
    </source>
</evidence>
<dbReference type="Gene3D" id="6.10.10.120">
    <property type="entry name" value="Antitoxin ParD1-like"/>
    <property type="match status" value="1"/>
</dbReference>
<dbReference type="Pfam" id="PF03693">
    <property type="entry name" value="ParD_antitoxin"/>
    <property type="match status" value="1"/>
</dbReference>
<organism evidence="2 3">
    <name type="scientific">Neorhizobium galegae bv. officinalis</name>
    <dbReference type="NCBI Taxonomy" id="323656"/>
    <lineage>
        <taxon>Bacteria</taxon>
        <taxon>Pseudomonadati</taxon>
        <taxon>Pseudomonadota</taxon>
        <taxon>Alphaproteobacteria</taxon>
        <taxon>Hyphomicrobiales</taxon>
        <taxon>Rhizobiaceae</taxon>
        <taxon>Rhizobium/Agrobacterium group</taxon>
        <taxon>Neorhizobium</taxon>
    </lineage>
</organism>
<reference evidence="2 3" key="1">
    <citation type="submission" date="2014-08" db="EMBL/GenBank/DDBJ databases">
        <authorList>
            <person name="Chen Y.-H."/>
        </authorList>
    </citation>
    <scope>NUCLEOTIDE SEQUENCE [LARGE SCALE GENOMIC DNA]</scope>
</reference>
<name>A0A0T7GU97_NEOGA</name>
<accession>A0A0T7GU97</accession>
<protein>
    <submittedName>
        <fullName evidence="2">Uncharacterized protein</fullName>
    </submittedName>
</protein>